<keyword evidence="2" id="KW-0812">Transmembrane</keyword>
<dbReference type="InParanoid" id="A0A669DWE3"/>
<evidence type="ECO:0000256" key="1">
    <source>
        <dbReference type="SAM" id="MobiDB-lite"/>
    </source>
</evidence>
<protein>
    <submittedName>
        <fullName evidence="3">Uncharacterized protein</fullName>
    </submittedName>
</protein>
<evidence type="ECO:0000313" key="4">
    <source>
        <dbReference type="Proteomes" id="UP000005207"/>
    </source>
</evidence>
<accession>A0A669DWE3</accession>
<feature type="region of interest" description="Disordered" evidence="1">
    <location>
        <begin position="1"/>
        <end position="25"/>
    </location>
</feature>
<dbReference type="AlphaFoldDB" id="A0A669DWE3"/>
<name>A0A669DWE3_ORENI</name>
<feature type="region of interest" description="Disordered" evidence="1">
    <location>
        <begin position="53"/>
        <end position="75"/>
    </location>
</feature>
<reference evidence="4" key="1">
    <citation type="submission" date="2012-01" db="EMBL/GenBank/DDBJ databases">
        <title>The Genome Sequence of Oreochromis niloticus (Nile Tilapia).</title>
        <authorList>
            <consortium name="Broad Institute Genome Assembly Team"/>
            <consortium name="Broad Institute Sequencing Platform"/>
            <person name="Di Palma F."/>
            <person name="Johnson J."/>
            <person name="Lander E.S."/>
            <person name="Lindblad-Toh K."/>
        </authorList>
    </citation>
    <scope>NUCLEOTIDE SEQUENCE [LARGE SCALE GENOMIC DNA]</scope>
</reference>
<evidence type="ECO:0000256" key="2">
    <source>
        <dbReference type="SAM" id="Phobius"/>
    </source>
</evidence>
<keyword evidence="4" id="KW-1185">Reference proteome</keyword>
<reference evidence="3" key="3">
    <citation type="submission" date="2025-09" db="UniProtKB">
        <authorList>
            <consortium name="Ensembl"/>
        </authorList>
    </citation>
    <scope>IDENTIFICATION</scope>
</reference>
<dbReference type="Proteomes" id="UP000005207">
    <property type="component" value="Linkage group LG3"/>
</dbReference>
<reference evidence="3" key="2">
    <citation type="submission" date="2025-08" db="UniProtKB">
        <authorList>
            <consortium name="Ensembl"/>
        </authorList>
    </citation>
    <scope>IDENTIFICATION</scope>
</reference>
<proteinExistence type="predicted"/>
<dbReference type="Ensembl" id="ENSONIT00000048386.1">
    <property type="protein sequence ID" value="ENSONIP00000063001.1"/>
    <property type="gene ID" value="ENSONIG00000035310.1"/>
</dbReference>
<keyword evidence="2" id="KW-0472">Membrane</keyword>
<keyword evidence="2" id="KW-1133">Transmembrane helix</keyword>
<sequence>MDGWNRSPPSGLWAPTSQLISPGPTGRTGSLCRGLLLLPKKSLAALCHLWRPSPDRLVSGNQDGGKEDGGKEDGSVGLKVGLSVSAVLLVAAVGFLIYRKVKSKTKQRQNSYQPPDELQPSQNTLLIPEEIMSGIIE</sequence>
<evidence type="ECO:0000313" key="3">
    <source>
        <dbReference type="Ensembl" id="ENSONIP00000063001.1"/>
    </source>
</evidence>
<feature type="transmembrane region" description="Helical" evidence="2">
    <location>
        <begin position="80"/>
        <end position="98"/>
    </location>
</feature>
<organism evidence="3 4">
    <name type="scientific">Oreochromis niloticus</name>
    <name type="common">Nile tilapia</name>
    <name type="synonym">Tilapia nilotica</name>
    <dbReference type="NCBI Taxonomy" id="8128"/>
    <lineage>
        <taxon>Eukaryota</taxon>
        <taxon>Metazoa</taxon>
        <taxon>Chordata</taxon>
        <taxon>Craniata</taxon>
        <taxon>Vertebrata</taxon>
        <taxon>Euteleostomi</taxon>
        <taxon>Actinopterygii</taxon>
        <taxon>Neopterygii</taxon>
        <taxon>Teleostei</taxon>
        <taxon>Neoteleostei</taxon>
        <taxon>Acanthomorphata</taxon>
        <taxon>Ovalentaria</taxon>
        <taxon>Cichlomorphae</taxon>
        <taxon>Cichliformes</taxon>
        <taxon>Cichlidae</taxon>
        <taxon>African cichlids</taxon>
        <taxon>Pseudocrenilabrinae</taxon>
        <taxon>Oreochromini</taxon>
        <taxon>Oreochromis</taxon>
    </lineage>
</organism>
<feature type="compositionally biased region" description="Basic and acidic residues" evidence="1">
    <location>
        <begin position="64"/>
        <end position="74"/>
    </location>
</feature>